<organism evidence="2 3">
    <name type="scientific">Claviceps pusilla</name>
    <dbReference type="NCBI Taxonomy" id="123648"/>
    <lineage>
        <taxon>Eukaryota</taxon>
        <taxon>Fungi</taxon>
        <taxon>Dikarya</taxon>
        <taxon>Ascomycota</taxon>
        <taxon>Pezizomycotina</taxon>
        <taxon>Sordariomycetes</taxon>
        <taxon>Hypocreomycetidae</taxon>
        <taxon>Hypocreales</taxon>
        <taxon>Clavicipitaceae</taxon>
        <taxon>Claviceps</taxon>
    </lineage>
</organism>
<feature type="region of interest" description="Disordered" evidence="1">
    <location>
        <begin position="48"/>
        <end position="80"/>
    </location>
</feature>
<gene>
    <name evidence="2" type="ORF">E4U43_006224</name>
</gene>
<reference evidence="2" key="1">
    <citation type="journal article" date="2020" name="bioRxiv">
        <title>Whole genome comparisons of ergot fungi reveals the divergence and evolution of species within the genus Claviceps are the result of varying mechanisms driving genome evolution and host range expansion.</title>
        <authorList>
            <person name="Wyka S.A."/>
            <person name="Mondo S.J."/>
            <person name="Liu M."/>
            <person name="Dettman J."/>
            <person name="Nalam V."/>
            <person name="Broders K.D."/>
        </authorList>
    </citation>
    <scope>NUCLEOTIDE SEQUENCE</scope>
    <source>
        <strain evidence="2">CCC 602</strain>
    </source>
</reference>
<protein>
    <submittedName>
        <fullName evidence="2">Uncharacterized protein</fullName>
    </submittedName>
</protein>
<sequence length="80" mass="8718">MGSKPVDIPPRKPQEEVHGPGSQYCGSVYCGSPQLVTKVTSTGELIETWGVPPKPGHETLFIPRPPPKASPDKKRTKKKK</sequence>
<dbReference type="AlphaFoldDB" id="A0A9P7NDZ7"/>
<dbReference type="Proteomes" id="UP000748025">
    <property type="component" value="Unassembled WGS sequence"/>
</dbReference>
<accession>A0A9P7NDZ7</accession>
<proteinExistence type="predicted"/>
<dbReference type="EMBL" id="SRPW01000426">
    <property type="protein sequence ID" value="KAG6014717.1"/>
    <property type="molecule type" value="Genomic_DNA"/>
</dbReference>
<evidence type="ECO:0000313" key="2">
    <source>
        <dbReference type="EMBL" id="KAG6014717.1"/>
    </source>
</evidence>
<name>A0A9P7NDZ7_9HYPO</name>
<evidence type="ECO:0000256" key="1">
    <source>
        <dbReference type="SAM" id="MobiDB-lite"/>
    </source>
</evidence>
<evidence type="ECO:0000313" key="3">
    <source>
        <dbReference type="Proteomes" id="UP000748025"/>
    </source>
</evidence>
<comment type="caution">
    <text evidence="2">The sequence shown here is derived from an EMBL/GenBank/DDBJ whole genome shotgun (WGS) entry which is preliminary data.</text>
</comment>
<feature type="region of interest" description="Disordered" evidence="1">
    <location>
        <begin position="1"/>
        <end position="21"/>
    </location>
</feature>
<feature type="compositionally biased region" description="Basic and acidic residues" evidence="1">
    <location>
        <begin position="9"/>
        <end position="18"/>
    </location>
</feature>
<dbReference type="OrthoDB" id="4955885at2759"/>
<keyword evidence="3" id="KW-1185">Reference proteome</keyword>